<feature type="region of interest" description="Disordered" evidence="1">
    <location>
        <begin position="1"/>
        <end position="36"/>
    </location>
</feature>
<protein>
    <submittedName>
        <fullName evidence="2">Uncharacterized protein</fullName>
    </submittedName>
</protein>
<feature type="compositionally biased region" description="Basic and acidic residues" evidence="1">
    <location>
        <begin position="10"/>
        <end position="20"/>
    </location>
</feature>
<dbReference type="EMBL" id="OIVN01002415">
    <property type="protein sequence ID" value="SPD03438.1"/>
    <property type="molecule type" value="Genomic_DNA"/>
</dbReference>
<gene>
    <name evidence="2" type="ORF">FSB_LOCUS31320</name>
</gene>
<dbReference type="AlphaFoldDB" id="A0A2N9GVA8"/>
<accession>A0A2N9GVA8</accession>
<proteinExistence type="predicted"/>
<evidence type="ECO:0000256" key="1">
    <source>
        <dbReference type="SAM" id="MobiDB-lite"/>
    </source>
</evidence>
<evidence type="ECO:0000313" key="2">
    <source>
        <dbReference type="EMBL" id="SPD03438.1"/>
    </source>
</evidence>
<reference evidence="2" key="1">
    <citation type="submission" date="2018-02" db="EMBL/GenBank/DDBJ databases">
        <authorList>
            <person name="Cohen D.B."/>
            <person name="Kent A.D."/>
        </authorList>
    </citation>
    <scope>NUCLEOTIDE SEQUENCE</scope>
</reference>
<sequence>MVSGSQLLSHDCEGPRRTDLRPTTSKKRPTKGGEGEQREGVLACLFGCSDLLRVWDC</sequence>
<name>A0A2N9GVA8_FAGSY</name>
<organism evidence="2">
    <name type="scientific">Fagus sylvatica</name>
    <name type="common">Beechnut</name>
    <dbReference type="NCBI Taxonomy" id="28930"/>
    <lineage>
        <taxon>Eukaryota</taxon>
        <taxon>Viridiplantae</taxon>
        <taxon>Streptophyta</taxon>
        <taxon>Embryophyta</taxon>
        <taxon>Tracheophyta</taxon>
        <taxon>Spermatophyta</taxon>
        <taxon>Magnoliopsida</taxon>
        <taxon>eudicotyledons</taxon>
        <taxon>Gunneridae</taxon>
        <taxon>Pentapetalae</taxon>
        <taxon>rosids</taxon>
        <taxon>fabids</taxon>
        <taxon>Fagales</taxon>
        <taxon>Fagaceae</taxon>
        <taxon>Fagus</taxon>
    </lineage>
</organism>